<dbReference type="InterPro" id="IPR032675">
    <property type="entry name" value="LRR_dom_sf"/>
</dbReference>
<name>A0A9W7EL82_9STRA</name>
<evidence type="ECO:0000313" key="2">
    <source>
        <dbReference type="EMBL" id="GMH81935.1"/>
    </source>
</evidence>
<dbReference type="Pfam" id="PF13306">
    <property type="entry name" value="LRR_5"/>
    <property type="match status" value="1"/>
</dbReference>
<reference evidence="3" key="1">
    <citation type="journal article" date="2023" name="Commun. Biol.">
        <title>Genome analysis of Parmales, the sister group of diatoms, reveals the evolutionary specialization of diatoms from phago-mixotrophs to photoautotrophs.</title>
        <authorList>
            <person name="Ban H."/>
            <person name="Sato S."/>
            <person name="Yoshikawa S."/>
            <person name="Yamada K."/>
            <person name="Nakamura Y."/>
            <person name="Ichinomiya M."/>
            <person name="Sato N."/>
            <person name="Blanc-Mathieu R."/>
            <person name="Endo H."/>
            <person name="Kuwata A."/>
            <person name="Ogata H."/>
        </authorList>
    </citation>
    <scope>NUCLEOTIDE SEQUENCE [LARGE SCALE GENOMIC DNA]</scope>
</reference>
<feature type="region of interest" description="Disordered" evidence="1">
    <location>
        <begin position="1"/>
        <end position="55"/>
    </location>
</feature>
<accession>A0A9W7EL82</accession>
<sequence length="299" mass="33777">MSKSVASESNEGYKIREMSRKRGSRDEEKQNEEGILDHPPAESSTTSTPPPTAPVRVDEFMFTESFMIHFVEYVQGDTLMRLRLATKGYNAAADALIDKGVESGTMIVHGGNDLSFEEAFAREERHALVTRAIFLLDITKIGDRACCYATNLVDVEIPEGIKSIGMNAFRDCWSLTTVSFPTTLISIGRFTFVGCEILESVDLFHTNLQELGRYVFWGCSELKSITIPLSLQTLGDNIFYQCSKLVPSHIDVNDQINKEDVTSEVIDYINPQLGILMRRRLETFSDSDEFGDEHEYYEY</sequence>
<dbReference type="Gene3D" id="3.80.10.10">
    <property type="entry name" value="Ribonuclease Inhibitor"/>
    <property type="match status" value="1"/>
</dbReference>
<dbReference type="AlphaFoldDB" id="A0A9W7EL82"/>
<organism evidence="2 3">
    <name type="scientific">Triparma laevis f. inornata</name>
    <dbReference type="NCBI Taxonomy" id="1714386"/>
    <lineage>
        <taxon>Eukaryota</taxon>
        <taxon>Sar</taxon>
        <taxon>Stramenopiles</taxon>
        <taxon>Ochrophyta</taxon>
        <taxon>Bolidophyceae</taxon>
        <taxon>Parmales</taxon>
        <taxon>Triparmaceae</taxon>
        <taxon>Triparma</taxon>
    </lineage>
</organism>
<evidence type="ECO:0000313" key="3">
    <source>
        <dbReference type="Proteomes" id="UP001162640"/>
    </source>
</evidence>
<dbReference type="EMBL" id="BLQM01000306">
    <property type="protein sequence ID" value="GMH81935.1"/>
    <property type="molecule type" value="Genomic_DNA"/>
</dbReference>
<evidence type="ECO:0000256" key="1">
    <source>
        <dbReference type="SAM" id="MobiDB-lite"/>
    </source>
</evidence>
<proteinExistence type="predicted"/>
<dbReference type="InterPro" id="IPR053139">
    <property type="entry name" value="Surface_bspA-like"/>
</dbReference>
<dbReference type="SUPFAM" id="SSF52058">
    <property type="entry name" value="L domain-like"/>
    <property type="match status" value="1"/>
</dbReference>
<dbReference type="PANTHER" id="PTHR45661:SF3">
    <property type="entry name" value="IG-LIKE DOMAIN-CONTAINING PROTEIN"/>
    <property type="match status" value="1"/>
</dbReference>
<dbReference type="PANTHER" id="PTHR45661">
    <property type="entry name" value="SURFACE ANTIGEN"/>
    <property type="match status" value="1"/>
</dbReference>
<feature type="compositionally biased region" description="Basic and acidic residues" evidence="1">
    <location>
        <begin position="11"/>
        <end position="40"/>
    </location>
</feature>
<gene>
    <name evidence="2" type="ORF">TL16_g09094</name>
</gene>
<dbReference type="Proteomes" id="UP001162640">
    <property type="component" value="Unassembled WGS sequence"/>
</dbReference>
<protein>
    <submittedName>
        <fullName evidence="2">Uncharacterized protein</fullName>
    </submittedName>
</protein>
<comment type="caution">
    <text evidence="2">The sequence shown here is derived from an EMBL/GenBank/DDBJ whole genome shotgun (WGS) entry which is preliminary data.</text>
</comment>
<dbReference type="InterPro" id="IPR026906">
    <property type="entry name" value="LRR_5"/>
</dbReference>
<feature type="compositionally biased region" description="Polar residues" evidence="1">
    <location>
        <begin position="1"/>
        <end position="10"/>
    </location>
</feature>